<evidence type="ECO:0000256" key="2">
    <source>
        <dbReference type="ARBA" id="ARBA00023163"/>
    </source>
</evidence>
<dbReference type="InterPro" id="IPR035500">
    <property type="entry name" value="NHR-like_dom_sf"/>
</dbReference>
<dbReference type="STRING" id="51028.A0A0N4VPJ0"/>
<dbReference type="PANTHER" id="PTHR47519">
    <property type="entry name" value="NUCLEAR HORMONE RECEPTOR FAMILY MEMBER NHR-31-RELATED"/>
    <property type="match status" value="1"/>
</dbReference>
<feature type="domain" description="NR LBD" evidence="4">
    <location>
        <begin position="1"/>
        <end position="106"/>
    </location>
</feature>
<keyword evidence="3" id="KW-0675">Receptor</keyword>
<gene>
    <name evidence="5" type="ORF">EVEC_LOCUS12086</name>
</gene>
<protein>
    <submittedName>
        <fullName evidence="7">NR LBD domain-containing protein</fullName>
    </submittedName>
</protein>
<reference evidence="5 6" key="2">
    <citation type="submission" date="2018-10" db="EMBL/GenBank/DDBJ databases">
        <authorList>
            <consortium name="Pathogen Informatics"/>
        </authorList>
    </citation>
    <scope>NUCLEOTIDE SEQUENCE [LARGE SCALE GENOMIC DNA]</scope>
</reference>
<dbReference type="PROSITE" id="PS51843">
    <property type="entry name" value="NR_LBD"/>
    <property type="match status" value="1"/>
</dbReference>
<evidence type="ECO:0000313" key="7">
    <source>
        <dbReference type="WBParaSite" id="EVEC_0001291901-mRNA-1"/>
    </source>
</evidence>
<organism evidence="7">
    <name type="scientific">Enterobius vermicularis</name>
    <name type="common">Human pinworm</name>
    <dbReference type="NCBI Taxonomy" id="51028"/>
    <lineage>
        <taxon>Eukaryota</taxon>
        <taxon>Metazoa</taxon>
        <taxon>Ecdysozoa</taxon>
        <taxon>Nematoda</taxon>
        <taxon>Chromadorea</taxon>
        <taxon>Rhabditida</taxon>
        <taxon>Spirurina</taxon>
        <taxon>Oxyuridomorpha</taxon>
        <taxon>Oxyuroidea</taxon>
        <taxon>Oxyuridae</taxon>
        <taxon>Enterobius</taxon>
    </lineage>
</organism>
<dbReference type="SUPFAM" id="SSF48508">
    <property type="entry name" value="Nuclear receptor ligand-binding domain"/>
    <property type="match status" value="1"/>
</dbReference>
<dbReference type="Proteomes" id="UP000274131">
    <property type="component" value="Unassembled WGS sequence"/>
</dbReference>
<evidence type="ECO:0000256" key="1">
    <source>
        <dbReference type="ARBA" id="ARBA00023015"/>
    </source>
</evidence>
<accession>A0A0N4VPJ0</accession>
<keyword evidence="1" id="KW-0805">Transcription regulation</keyword>
<evidence type="ECO:0000313" key="6">
    <source>
        <dbReference type="Proteomes" id="UP000274131"/>
    </source>
</evidence>
<evidence type="ECO:0000313" key="5">
    <source>
        <dbReference type="EMBL" id="VDD97335.1"/>
    </source>
</evidence>
<dbReference type="WBParaSite" id="EVEC_0001291901-mRNA-1">
    <property type="protein sequence ID" value="EVEC_0001291901-mRNA-1"/>
    <property type="gene ID" value="EVEC_0001291901"/>
</dbReference>
<sequence>MRRLSLCDYELVALKAILTIDPHAGRLKPRSVQLMTIARESVQHALFAFLSNRLQPSEAASRFGNLLLLVASFSKLGAATVGVLQLAREFGITIDSVIDDLLFQDDCY</sequence>
<dbReference type="EMBL" id="UXUI01013422">
    <property type="protein sequence ID" value="VDD97335.1"/>
    <property type="molecule type" value="Genomic_DNA"/>
</dbReference>
<dbReference type="InterPro" id="IPR052496">
    <property type="entry name" value="Orphan_Nuclear_Rcpt"/>
</dbReference>
<evidence type="ECO:0000256" key="3">
    <source>
        <dbReference type="ARBA" id="ARBA00023170"/>
    </source>
</evidence>
<dbReference type="AlphaFoldDB" id="A0A0N4VPJ0"/>
<dbReference type="Gene3D" id="1.10.565.10">
    <property type="entry name" value="Retinoid X Receptor"/>
    <property type="match status" value="1"/>
</dbReference>
<proteinExistence type="predicted"/>
<dbReference type="InterPro" id="IPR000536">
    <property type="entry name" value="Nucl_hrmn_rcpt_lig-bd"/>
</dbReference>
<evidence type="ECO:0000259" key="4">
    <source>
        <dbReference type="PROSITE" id="PS51843"/>
    </source>
</evidence>
<keyword evidence="2" id="KW-0804">Transcription</keyword>
<name>A0A0N4VPJ0_ENTVE</name>
<dbReference type="Pfam" id="PF00104">
    <property type="entry name" value="Hormone_recep"/>
    <property type="match status" value="1"/>
</dbReference>
<dbReference type="OrthoDB" id="5799427at2759"/>
<reference evidence="7" key="1">
    <citation type="submission" date="2017-02" db="UniProtKB">
        <authorList>
            <consortium name="WormBaseParasite"/>
        </authorList>
    </citation>
    <scope>IDENTIFICATION</scope>
</reference>
<keyword evidence="6" id="KW-1185">Reference proteome</keyword>